<evidence type="ECO:0000259" key="11">
    <source>
        <dbReference type="PROSITE" id="PS51786"/>
    </source>
</evidence>
<dbReference type="Gene3D" id="1.20.58.2190">
    <property type="match status" value="1"/>
</dbReference>
<reference evidence="12" key="1">
    <citation type="submission" date="2021-05" db="EMBL/GenBank/DDBJ databases">
        <title>The genome of the haptophyte Pavlova lutheri (Diacronema luteri, Pavlovales) - a model for lipid biosynthesis in eukaryotic algae.</title>
        <authorList>
            <person name="Hulatt C.J."/>
            <person name="Posewitz M.C."/>
        </authorList>
    </citation>
    <scope>NUCLEOTIDE SEQUENCE</scope>
    <source>
        <strain evidence="12">NIVA-4/92</strain>
    </source>
</reference>
<feature type="active site" evidence="9">
    <location>
        <position position="1500"/>
    </location>
</feature>
<feature type="domain" description="Lon proteolytic" evidence="11">
    <location>
        <begin position="1409"/>
        <end position="1594"/>
    </location>
</feature>
<feature type="region of interest" description="Disordered" evidence="10">
    <location>
        <begin position="1599"/>
        <end position="1656"/>
    </location>
</feature>
<comment type="subcellular location">
    <subcellularLocation>
        <location evidence="1">Cytoplasm</location>
    </subcellularLocation>
</comment>
<dbReference type="SUPFAM" id="SSF54211">
    <property type="entry name" value="Ribosomal protein S5 domain 2-like"/>
    <property type="match status" value="1"/>
</dbReference>
<evidence type="ECO:0000256" key="8">
    <source>
        <dbReference type="ARBA" id="ARBA00066743"/>
    </source>
</evidence>
<dbReference type="Proteomes" id="UP000751190">
    <property type="component" value="Unassembled WGS sequence"/>
</dbReference>
<dbReference type="InterPro" id="IPR003593">
    <property type="entry name" value="AAA+_ATPase"/>
</dbReference>
<dbReference type="OrthoDB" id="2411602at2759"/>
<dbReference type="InterPro" id="IPR054594">
    <property type="entry name" value="Lon_lid"/>
</dbReference>
<feature type="compositionally biased region" description="Acidic residues" evidence="10">
    <location>
        <begin position="758"/>
        <end position="786"/>
    </location>
</feature>
<feature type="region of interest" description="Disordered" evidence="10">
    <location>
        <begin position="758"/>
        <end position="815"/>
    </location>
</feature>
<dbReference type="PANTHER" id="PTHR10046">
    <property type="entry name" value="ATP DEPENDENT LON PROTEASE FAMILY MEMBER"/>
    <property type="match status" value="1"/>
</dbReference>
<feature type="region of interest" description="Disordered" evidence="10">
    <location>
        <begin position="1016"/>
        <end position="1049"/>
    </location>
</feature>
<protein>
    <recommendedName>
        <fullName evidence="8">endopeptidase La</fullName>
        <ecNumber evidence="8">3.4.21.53</ecNumber>
    </recommendedName>
</protein>
<dbReference type="Pfam" id="PF00004">
    <property type="entry name" value="AAA"/>
    <property type="match status" value="1"/>
</dbReference>
<dbReference type="NCBIfam" id="TIGR00763">
    <property type="entry name" value="lon"/>
    <property type="match status" value="1"/>
</dbReference>
<evidence type="ECO:0000256" key="7">
    <source>
        <dbReference type="ARBA" id="ARBA00050665"/>
    </source>
</evidence>
<dbReference type="InterPro" id="IPR008268">
    <property type="entry name" value="Peptidase_S16_AS"/>
</dbReference>
<comment type="caution">
    <text evidence="12">The sequence shown here is derived from an EMBL/GenBank/DDBJ whole genome shotgun (WGS) entry which is preliminary data.</text>
</comment>
<dbReference type="GO" id="GO:0004252">
    <property type="term" value="F:serine-type endopeptidase activity"/>
    <property type="evidence" value="ECO:0007669"/>
    <property type="project" value="UniProtKB-UniRule"/>
</dbReference>
<dbReference type="InterPro" id="IPR027417">
    <property type="entry name" value="P-loop_NTPase"/>
</dbReference>
<dbReference type="GO" id="GO:0005524">
    <property type="term" value="F:ATP binding"/>
    <property type="evidence" value="ECO:0007669"/>
    <property type="project" value="UniProtKB-KW"/>
</dbReference>
<dbReference type="GO" id="GO:0005737">
    <property type="term" value="C:cytoplasm"/>
    <property type="evidence" value="ECO:0007669"/>
    <property type="project" value="UniProtKB-SubCell"/>
</dbReference>
<dbReference type="InterPro" id="IPR027065">
    <property type="entry name" value="Lon_Prtase"/>
</dbReference>
<feature type="region of interest" description="Disordered" evidence="10">
    <location>
        <begin position="35"/>
        <end position="61"/>
    </location>
</feature>
<feature type="compositionally biased region" description="Low complexity" evidence="10">
    <location>
        <begin position="714"/>
        <end position="736"/>
    </location>
</feature>
<organism evidence="12 13">
    <name type="scientific">Diacronema lutheri</name>
    <name type="common">Unicellular marine alga</name>
    <name type="synonym">Monochrysis lutheri</name>
    <dbReference type="NCBI Taxonomy" id="2081491"/>
    <lineage>
        <taxon>Eukaryota</taxon>
        <taxon>Haptista</taxon>
        <taxon>Haptophyta</taxon>
        <taxon>Pavlovophyceae</taxon>
        <taxon>Pavlovales</taxon>
        <taxon>Pavlovaceae</taxon>
        <taxon>Diacronema</taxon>
    </lineage>
</organism>
<evidence type="ECO:0000256" key="1">
    <source>
        <dbReference type="ARBA" id="ARBA00004496"/>
    </source>
</evidence>
<feature type="compositionally biased region" description="Low complexity" evidence="10">
    <location>
        <begin position="100"/>
        <end position="111"/>
    </location>
</feature>
<dbReference type="EMBL" id="JAGTXO010000048">
    <property type="protein sequence ID" value="KAG8458687.1"/>
    <property type="molecule type" value="Genomic_DNA"/>
</dbReference>
<dbReference type="CDD" id="cd19500">
    <property type="entry name" value="RecA-like_Lon"/>
    <property type="match status" value="1"/>
</dbReference>
<dbReference type="Pfam" id="PF05362">
    <property type="entry name" value="Lon_C"/>
    <property type="match status" value="1"/>
</dbReference>
<dbReference type="EC" id="3.4.21.53" evidence="8"/>
<accession>A0A8J5XDK5</accession>
<dbReference type="InterPro" id="IPR036339">
    <property type="entry name" value="PUB-like_dom_sf"/>
</dbReference>
<dbReference type="InterPro" id="IPR020568">
    <property type="entry name" value="Ribosomal_Su5_D2-typ_SF"/>
</dbReference>
<feature type="compositionally biased region" description="Low complexity" evidence="10">
    <location>
        <begin position="1336"/>
        <end position="1355"/>
    </location>
</feature>
<dbReference type="Gene3D" id="3.10.450.240">
    <property type="match status" value="1"/>
</dbReference>
<evidence type="ECO:0000313" key="12">
    <source>
        <dbReference type="EMBL" id="KAG8458687.1"/>
    </source>
</evidence>
<dbReference type="InterPro" id="IPR014721">
    <property type="entry name" value="Ribsml_uS5_D2-typ_fold_subgr"/>
</dbReference>
<dbReference type="Gene3D" id="3.40.50.300">
    <property type="entry name" value="P-loop containing nucleotide triphosphate hydrolases"/>
    <property type="match status" value="1"/>
</dbReference>
<dbReference type="Pfam" id="PF04280">
    <property type="entry name" value="Tim44"/>
    <property type="match status" value="1"/>
</dbReference>
<feature type="active site" evidence="9">
    <location>
        <position position="1543"/>
    </location>
</feature>
<proteinExistence type="inferred from homology"/>
<dbReference type="InterPro" id="IPR008269">
    <property type="entry name" value="Lon_proteolytic"/>
</dbReference>
<dbReference type="FunFam" id="3.30.230.10:FF:000019">
    <property type="entry name" value="Lon protease homolog 2, peroxisomal"/>
    <property type="match status" value="1"/>
</dbReference>
<keyword evidence="3" id="KW-0547">Nucleotide-binding</keyword>
<dbReference type="GO" id="GO:0030163">
    <property type="term" value="P:protein catabolic process"/>
    <property type="evidence" value="ECO:0007669"/>
    <property type="project" value="InterPro"/>
</dbReference>
<comment type="catalytic activity">
    <reaction evidence="7">
        <text>Hydrolysis of proteins in presence of ATP.</text>
        <dbReference type="EC" id="3.4.21.53"/>
    </reaction>
</comment>
<comment type="similarity">
    <text evidence="9">Belongs to the peptidase S16 family.</text>
</comment>
<dbReference type="PROSITE" id="PS51786">
    <property type="entry name" value="LON_PROTEOLYTIC"/>
    <property type="match status" value="1"/>
</dbReference>
<sequence>MGFLADLRKKVGEELSKNAELQKSLKEFGQHDAIKSARETAKSATEALKQAGAKAGELASEAKSKVADLKQSVAEKEEVKGAFKWADEARASAAEATRSAAASASGTSPGAGAAGAGGESARAAEQQQHAKGAQRDEAGASAGGAFAWLRALLGDTPASGGAGAQRAPGADNTDETAVVIKPPSMWEQAFNKAQDSPLLGGVLGAFRGLFSGATSVGSTVSDRVFGENENAEALALLKERDDAFRPGLFVEHMEVALLPRLIKAYLAGNLPELRAICVDQAYASLHSNVQARIAQQLFMDRRILDLSGVELVGFRLVQEEPTAIVQFQTQQVNCVRDARGKIMEGAEDDIRAVYYMVALQQQLPPPEPGADITEEQLDTRPSVERWVITEVAIRGALETCAALVDGAMRTALLATLALSCAKLVDGGAFWTAARGRRGRGARDGMDDFALPTAALGASRLAAASSGRGAPPARADVDAFRKCAAALAEHPNGQLTLMAIFMYVQNVLSAPSDPERRLVSLLSPTFTTCVGSSARGVEAMMAAGFNGSHQSHDGTPFLFMPTASRAQLAEVDAELRARLRLPDGDVPERFIQSATLVSRLGNVRALRAVLGAIRTEPAAPRAMRAMLRYVRAVKARPWETQHRLVPLSSRFHATVGAVPRALEAMRALGFVGALDAPDGSGAYLAMPVVDHALLLQLEEALVDGLERALAHEAARATQSATGTDGTAAGARRGAPLRARARRARANVRWRHSELAEGVLDDEVLGEVEEDEEACEEDEDDDDDDERDEPEHGARSVRPSQRAAGGGGGGVDDARPHALDGVPAEVVLRALLASVLDGVMRLGGARPPGAALPSRFGVSPLALNGSTAGGGGAPVGNESTVPPRGVPGIPVPGLPPNFRLVFGRAPPGAVPIGAVDLASLPALLQLGFAGLGAGGPAGANGSAVGIGGGAGADEPETELALLQGRLHRAPLSPEAREVATRELRRLKRMPPMHSDYSTTFDYLEWLAEMPWGGVAEAEGSAAVEPDAAAPATEPRAGAPATSGGGGASGGTISLARARAQLEAEHCGLPKVKRRIVEYLATTKLTQTSRGTILCLLGPPGVGKTSLGQSVAASLGRKYERISLGGVHSESEVRGHRRTYVGALPGLLMQAIRKAGTADPVILLDEIDKLGTRSLHGDPSSALLEVLDPEQNGAFRDHFLNVPFNLSRVLFIATANDADGIARPLLDRLELVELSGYSTDDKVRIARNHLLPKQIARHGLRDAELQLSDELIEHVAARYTREAGVRELERMLAALCRAVAAEVAEELEEAAARQPRAAEVAQQPAAVPAAAATAVATADPAAGGADDGSALRLPARAPRAARRAKPQLHAERARATSAPADRPVRAPAVLNAERVREILGPAKYEPEAAERLSLPGVAIGMAYTAVGGDLLFIEASKNAGTGKVVLTGRIGEVMRESATAALSWLRAHALDLKLVDSAAEDVLNRTDVHLHFPAGATPKDGPSAGVTIVCALVSLLTGRLCRSDTAMTGEVTLRGLVLPVGGIREKVISAHRAGLRRIILPERNRKDLAELPANVTADIEFVFASNVTAVLANALCDARGAGEPDAGEPHGAPRARDDGDGDGAGAPPAPLGIGERAPFELPIVPPERGVSVPPIAGAP</sequence>
<keyword evidence="2 9" id="KW-0645">Protease</keyword>
<dbReference type="PROSITE" id="PS01046">
    <property type="entry name" value="LON_SER"/>
    <property type="match status" value="1"/>
</dbReference>
<feature type="region of interest" description="Disordered" evidence="10">
    <location>
        <begin position="100"/>
        <end position="139"/>
    </location>
</feature>
<keyword evidence="5 9" id="KW-0720">Serine protease</keyword>
<gene>
    <name evidence="12" type="ORF">KFE25_012885</name>
</gene>
<feature type="region of interest" description="Disordered" evidence="10">
    <location>
        <begin position="714"/>
        <end position="737"/>
    </location>
</feature>
<dbReference type="Gene3D" id="1.20.5.5270">
    <property type="match status" value="1"/>
</dbReference>
<dbReference type="GO" id="GO:0004176">
    <property type="term" value="F:ATP-dependent peptidase activity"/>
    <property type="evidence" value="ECO:0007669"/>
    <property type="project" value="UniProtKB-UniRule"/>
</dbReference>
<dbReference type="Gene3D" id="1.10.8.60">
    <property type="match status" value="1"/>
</dbReference>
<evidence type="ECO:0000256" key="10">
    <source>
        <dbReference type="SAM" id="MobiDB-lite"/>
    </source>
</evidence>
<dbReference type="PRINTS" id="PR00830">
    <property type="entry name" value="ENDOLAPTASE"/>
</dbReference>
<dbReference type="SUPFAM" id="SSF52540">
    <property type="entry name" value="P-loop containing nucleoside triphosphate hydrolases"/>
    <property type="match status" value="1"/>
</dbReference>
<evidence type="ECO:0000256" key="2">
    <source>
        <dbReference type="ARBA" id="ARBA00022670"/>
    </source>
</evidence>
<dbReference type="InterPro" id="IPR003959">
    <property type="entry name" value="ATPase_AAA_core"/>
</dbReference>
<dbReference type="CDD" id="cd09212">
    <property type="entry name" value="PUB"/>
    <property type="match status" value="1"/>
</dbReference>
<evidence type="ECO:0000256" key="9">
    <source>
        <dbReference type="PROSITE-ProRule" id="PRU01122"/>
    </source>
</evidence>
<feature type="region of interest" description="Disordered" evidence="10">
    <location>
        <begin position="1336"/>
        <end position="1378"/>
    </location>
</feature>
<evidence type="ECO:0000256" key="6">
    <source>
        <dbReference type="ARBA" id="ARBA00022840"/>
    </source>
</evidence>
<dbReference type="GO" id="GO:0016887">
    <property type="term" value="F:ATP hydrolysis activity"/>
    <property type="evidence" value="ECO:0007669"/>
    <property type="project" value="InterPro"/>
</dbReference>
<dbReference type="SUPFAM" id="SSF143503">
    <property type="entry name" value="PUG domain-like"/>
    <property type="match status" value="1"/>
</dbReference>
<dbReference type="SUPFAM" id="SSF54427">
    <property type="entry name" value="NTF2-like"/>
    <property type="match status" value="1"/>
</dbReference>
<keyword evidence="4 9" id="KW-0378">Hydrolase</keyword>
<evidence type="ECO:0000256" key="5">
    <source>
        <dbReference type="ARBA" id="ARBA00022825"/>
    </source>
</evidence>
<keyword evidence="6" id="KW-0067">ATP-binding</keyword>
<dbReference type="InterPro" id="IPR032710">
    <property type="entry name" value="NTF2-like_dom_sf"/>
</dbReference>
<keyword evidence="13" id="KW-1185">Reference proteome</keyword>
<dbReference type="InterPro" id="IPR007379">
    <property type="entry name" value="Tim44-like_dom"/>
</dbReference>
<dbReference type="GO" id="GO:0006508">
    <property type="term" value="P:proteolysis"/>
    <property type="evidence" value="ECO:0007669"/>
    <property type="project" value="UniProtKB-KW"/>
</dbReference>
<evidence type="ECO:0000313" key="13">
    <source>
        <dbReference type="Proteomes" id="UP000751190"/>
    </source>
</evidence>
<dbReference type="SMART" id="SM00978">
    <property type="entry name" value="Tim44"/>
    <property type="match status" value="1"/>
</dbReference>
<dbReference type="Gene3D" id="3.30.230.10">
    <property type="match status" value="1"/>
</dbReference>
<evidence type="ECO:0000256" key="3">
    <source>
        <dbReference type="ARBA" id="ARBA00022741"/>
    </source>
</evidence>
<dbReference type="SMART" id="SM00382">
    <property type="entry name" value="AAA"/>
    <property type="match status" value="1"/>
</dbReference>
<feature type="compositionally biased region" description="Low complexity" evidence="10">
    <location>
        <begin position="1016"/>
        <end position="1039"/>
    </location>
</feature>
<evidence type="ECO:0000256" key="4">
    <source>
        <dbReference type="ARBA" id="ARBA00022801"/>
    </source>
</evidence>
<dbReference type="FunFam" id="3.40.50.300:FF:000021">
    <property type="entry name" value="Lon protease homolog"/>
    <property type="match status" value="1"/>
</dbReference>
<name>A0A8J5XDK5_DIALT</name>
<dbReference type="Pfam" id="PF22667">
    <property type="entry name" value="Lon_lid"/>
    <property type="match status" value="1"/>
</dbReference>
<dbReference type="FunFam" id="1.20.5.5270:FF:000002">
    <property type="entry name" value="Lon protease homolog"/>
    <property type="match status" value="1"/>
</dbReference>
<dbReference type="InterPro" id="IPR004815">
    <property type="entry name" value="Lon_bac/euk-typ"/>
</dbReference>